<feature type="region of interest" description="Disordered" evidence="8">
    <location>
        <begin position="596"/>
        <end position="615"/>
    </location>
</feature>
<keyword evidence="4" id="KW-0547">Nucleotide-binding</keyword>
<dbReference type="HAMAP" id="MF_00505">
    <property type="entry name" value="HSP90"/>
    <property type="match status" value="1"/>
</dbReference>
<evidence type="ECO:0000313" key="9">
    <source>
        <dbReference type="EMBL" id="PRP88050.1"/>
    </source>
</evidence>
<evidence type="ECO:0000256" key="7">
    <source>
        <dbReference type="ARBA" id="ARBA00023186"/>
    </source>
</evidence>
<dbReference type="PIRSF" id="PIRSF002583">
    <property type="entry name" value="Hsp90"/>
    <property type="match status" value="1"/>
</dbReference>
<dbReference type="Gene3D" id="3.40.50.11260">
    <property type="match status" value="1"/>
</dbReference>
<keyword evidence="3" id="KW-0963">Cytoplasm</keyword>
<dbReference type="STRING" id="1890364.A0A2P6NVS9"/>
<evidence type="ECO:0000256" key="6">
    <source>
        <dbReference type="ARBA" id="ARBA00023016"/>
    </source>
</evidence>
<dbReference type="InterPro" id="IPR001404">
    <property type="entry name" value="Hsp90_fam"/>
</dbReference>
<evidence type="ECO:0000256" key="5">
    <source>
        <dbReference type="ARBA" id="ARBA00022840"/>
    </source>
</evidence>
<comment type="subcellular location">
    <subcellularLocation>
        <location evidence="1">Cytoplasm</location>
    </subcellularLocation>
</comment>
<reference evidence="9 10" key="1">
    <citation type="journal article" date="2018" name="Genome Biol. Evol.">
        <title>Multiple Roots of Fruiting Body Formation in Amoebozoa.</title>
        <authorList>
            <person name="Hillmann F."/>
            <person name="Forbes G."/>
            <person name="Novohradska S."/>
            <person name="Ferling I."/>
            <person name="Riege K."/>
            <person name="Groth M."/>
            <person name="Westermann M."/>
            <person name="Marz M."/>
            <person name="Spaller T."/>
            <person name="Winckler T."/>
            <person name="Schaap P."/>
            <person name="Glockner G."/>
        </authorList>
    </citation>
    <scope>NUCLEOTIDE SEQUENCE [LARGE SCALE GENOMIC DNA]</scope>
    <source>
        <strain evidence="9 10">Jena</strain>
    </source>
</reference>
<dbReference type="FunFam" id="3.30.565.10:FF:000009">
    <property type="entry name" value="Molecular chaperone HtpG"/>
    <property type="match status" value="1"/>
</dbReference>
<dbReference type="Proteomes" id="UP000241769">
    <property type="component" value="Unassembled WGS sequence"/>
</dbReference>
<organism evidence="9 10">
    <name type="scientific">Planoprotostelium fungivorum</name>
    <dbReference type="NCBI Taxonomy" id="1890364"/>
    <lineage>
        <taxon>Eukaryota</taxon>
        <taxon>Amoebozoa</taxon>
        <taxon>Evosea</taxon>
        <taxon>Variosea</taxon>
        <taxon>Cavosteliida</taxon>
        <taxon>Cavosteliaceae</taxon>
        <taxon>Planoprotostelium</taxon>
    </lineage>
</organism>
<evidence type="ECO:0000313" key="10">
    <source>
        <dbReference type="Proteomes" id="UP000241769"/>
    </source>
</evidence>
<dbReference type="PRINTS" id="PR00775">
    <property type="entry name" value="HEATSHOCK90"/>
</dbReference>
<name>A0A2P6NVS9_9EUKA</name>
<gene>
    <name evidence="9" type="ORF">PROFUN_04478</name>
</gene>
<evidence type="ECO:0000256" key="8">
    <source>
        <dbReference type="SAM" id="MobiDB-lite"/>
    </source>
</evidence>
<keyword evidence="10" id="KW-1185">Reference proteome</keyword>
<comment type="caution">
    <text evidence="9">The sequence shown here is derived from an EMBL/GenBank/DDBJ whole genome shotgun (WGS) entry which is preliminary data.</text>
</comment>
<dbReference type="InParanoid" id="A0A2P6NVS9"/>
<dbReference type="GO" id="GO:0005524">
    <property type="term" value="F:ATP binding"/>
    <property type="evidence" value="ECO:0007669"/>
    <property type="project" value="UniProtKB-KW"/>
</dbReference>
<comment type="similarity">
    <text evidence="2">Belongs to the heat shock protein 90 family.</text>
</comment>
<dbReference type="OrthoDB" id="28737at2759"/>
<dbReference type="EMBL" id="MDYQ01000015">
    <property type="protein sequence ID" value="PRP88050.1"/>
    <property type="molecule type" value="Genomic_DNA"/>
</dbReference>
<dbReference type="GO" id="GO:0140662">
    <property type="term" value="F:ATP-dependent protein folding chaperone"/>
    <property type="evidence" value="ECO:0007669"/>
    <property type="project" value="InterPro"/>
</dbReference>
<proteinExistence type="inferred from homology"/>
<dbReference type="SUPFAM" id="SSF55874">
    <property type="entry name" value="ATPase domain of HSP90 chaperone/DNA topoisomerase II/histidine kinase"/>
    <property type="match status" value="1"/>
</dbReference>
<dbReference type="GO" id="GO:0051082">
    <property type="term" value="F:unfolded protein binding"/>
    <property type="evidence" value="ECO:0007669"/>
    <property type="project" value="InterPro"/>
</dbReference>
<dbReference type="InterPro" id="IPR036890">
    <property type="entry name" value="HATPase_C_sf"/>
</dbReference>
<dbReference type="SUPFAM" id="SSF110942">
    <property type="entry name" value="HSP90 C-terminal domain"/>
    <property type="match status" value="1"/>
</dbReference>
<dbReference type="FunFam" id="3.30.230.80:FF:000004">
    <property type="entry name" value="Heat shock protein 75 kDa"/>
    <property type="match status" value="1"/>
</dbReference>
<dbReference type="Gene3D" id="3.30.230.80">
    <property type="match status" value="1"/>
</dbReference>
<dbReference type="InterPro" id="IPR020568">
    <property type="entry name" value="Ribosomal_Su5_D2-typ_SF"/>
</dbReference>
<protein>
    <submittedName>
        <fullName evidence="9">Heat shock protein Hsp90 family protein</fullName>
    </submittedName>
</protein>
<dbReference type="GO" id="GO:0016887">
    <property type="term" value="F:ATP hydrolysis activity"/>
    <property type="evidence" value="ECO:0007669"/>
    <property type="project" value="InterPro"/>
</dbReference>
<dbReference type="AlphaFoldDB" id="A0A2P6NVS9"/>
<dbReference type="Pfam" id="PF00183">
    <property type="entry name" value="HSP90"/>
    <property type="match status" value="1"/>
</dbReference>
<dbReference type="Gene3D" id="1.20.120.790">
    <property type="entry name" value="Heat shock protein 90, C-terminal domain"/>
    <property type="match status" value="1"/>
</dbReference>
<accession>A0A2P6NVS9</accession>
<dbReference type="NCBIfam" id="NF003555">
    <property type="entry name" value="PRK05218.1"/>
    <property type="match status" value="1"/>
</dbReference>
<dbReference type="PANTHER" id="PTHR11528">
    <property type="entry name" value="HEAT SHOCK PROTEIN 90 FAMILY MEMBER"/>
    <property type="match status" value="1"/>
</dbReference>
<evidence type="ECO:0000256" key="1">
    <source>
        <dbReference type="ARBA" id="ARBA00004496"/>
    </source>
</evidence>
<evidence type="ECO:0000256" key="4">
    <source>
        <dbReference type="ARBA" id="ARBA00022741"/>
    </source>
</evidence>
<dbReference type="InterPro" id="IPR037196">
    <property type="entry name" value="HSP90_C"/>
</dbReference>
<keyword evidence="5" id="KW-0067">ATP-binding</keyword>
<dbReference type="FunCoup" id="A0A2P6NVS9">
    <property type="interactions" value="196"/>
</dbReference>
<evidence type="ECO:0000256" key="2">
    <source>
        <dbReference type="ARBA" id="ARBA00008239"/>
    </source>
</evidence>
<dbReference type="InterPro" id="IPR020575">
    <property type="entry name" value="Hsp90_N"/>
</dbReference>
<dbReference type="Gene3D" id="3.30.565.10">
    <property type="entry name" value="Histidine kinase-like ATPase, C-terminal domain"/>
    <property type="match status" value="1"/>
</dbReference>
<keyword evidence="6 9" id="KW-0346">Stress response</keyword>
<dbReference type="Pfam" id="PF13589">
    <property type="entry name" value="HATPase_c_3"/>
    <property type="match status" value="1"/>
</dbReference>
<keyword evidence="7" id="KW-0143">Chaperone</keyword>
<dbReference type="SUPFAM" id="SSF54211">
    <property type="entry name" value="Ribosomal protein S5 domain 2-like"/>
    <property type="match status" value="1"/>
</dbReference>
<feature type="compositionally biased region" description="Basic and acidic residues" evidence="8">
    <location>
        <begin position="602"/>
        <end position="615"/>
    </location>
</feature>
<evidence type="ECO:0000256" key="3">
    <source>
        <dbReference type="ARBA" id="ARBA00022490"/>
    </source>
</evidence>
<dbReference type="GO" id="GO:0005737">
    <property type="term" value="C:cytoplasm"/>
    <property type="evidence" value="ECO:0007669"/>
    <property type="project" value="UniProtKB-SubCell"/>
</dbReference>
<dbReference type="CDD" id="cd16927">
    <property type="entry name" value="HATPase_Hsp90-like"/>
    <property type="match status" value="1"/>
</dbReference>
<sequence length="728" mass="82995">MKRRVFAEFSAFEKSGLCPEDHIKKQQRMMLRFTQHVTRRTNQAIWTTPRFLPSQIALKQPKIAVTCRSGLVRPIHSSRVVRSEETEGIVKEAVTNPNATAHVNSETASGESQTLEFQAETRKLLDIVAKSLYTDKEVFVRELVSNASDALEKARQLQNSGQTLTDPEVPFEIKLYADRSNLTLTIQDTGIGMTKEELIGNLGNIGHSGSLDFVQKMKTEGKSADEIIGQFGVGFYSVFMVSDDVTVFSKSATEGSKGYCWRSDGTGRYSISEAEGVTRGTKIILKLNNNNTEFAIRDGIERILKKYSNFVGFPIHLNTKQINTVKPLWTMSKNEISEEDHKQFYRFISGSFDSPLMYLHYSTDSPVNLRSLFYIGEHHTEKFGMGRMEPNISLYCRKVLIKNKAKLLPDWLRFISGVVDSEDLPLNLSREHFQDSALIKRLGLVCTRRIIKFLHEQMKKDPAQFKKFQMEYGNFLKEGLCSDPTHKEELCKIVQFESNTQPEKEPVTLVGEKRAYRQRITIIDYVERMKEKQEDIYYLCAPNRKMAEQSPYIESFREAGVEVMLCYSDLDEIVMSQLYDLRGKKLVSISSTQAADSLSRMTEGEKPKREEEASDKEFTNWMSDVLVGKASSVKVSHRLSGSPAMIVDHGSLAYRKMMKMVNPEQVNNEPQKYELEINITHPLIQKLNSIRGTDPSLAKMVSEQASKMDSKYIYRYLPSYVLCSNTSS</sequence>